<name>A0A6V8LH34_9ACTN</name>
<accession>A0A6V8LH34</accession>
<evidence type="ECO:0000313" key="2">
    <source>
        <dbReference type="EMBL" id="GFJ93406.1"/>
    </source>
</evidence>
<dbReference type="AlphaFoldDB" id="A0A6V8LH34"/>
<sequence>MSHDIGNIRETVSPGDRRRRRRRDRDLKTKAAEVALRGVAVEVVFARGSKGSKSVAGTLRQLGIDGKKGAVARRPLTNAYMGAVSKVANLVDARIVLKSGTVRESSPQEVVNLLRNWVEPAVTAYDVDGRPARFITCGAADEAIVERYADFCLVSWSSRATPISAYRILQHIAEPDAQMLVVSVDGLLFPRPADPLPRELESVSHLIRLLRVENEKDTLIWEVPFNGFGAFKTSHLRPVSGAAWRASLILQCSHT</sequence>
<reference evidence="2 3" key="2">
    <citation type="submission" date="2020-03" db="EMBL/GenBank/DDBJ databases">
        <authorList>
            <person name="Ichikawa N."/>
            <person name="Kimura A."/>
            <person name="Kitahashi Y."/>
            <person name="Uohara A."/>
        </authorList>
    </citation>
    <scope>NUCLEOTIDE SEQUENCE [LARGE SCALE GENOMIC DNA]</scope>
    <source>
        <strain evidence="2 3">NBRC 108638</strain>
    </source>
</reference>
<proteinExistence type="predicted"/>
<evidence type="ECO:0000256" key="1">
    <source>
        <dbReference type="SAM" id="MobiDB-lite"/>
    </source>
</evidence>
<feature type="region of interest" description="Disordered" evidence="1">
    <location>
        <begin position="1"/>
        <end position="25"/>
    </location>
</feature>
<comment type="caution">
    <text evidence="2">The sequence shown here is derived from an EMBL/GenBank/DDBJ whole genome shotgun (WGS) entry which is preliminary data.</text>
</comment>
<organism evidence="2 3">
    <name type="scientific">Phytohabitans rumicis</name>
    <dbReference type="NCBI Taxonomy" id="1076125"/>
    <lineage>
        <taxon>Bacteria</taxon>
        <taxon>Bacillati</taxon>
        <taxon>Actinomycetota</taxon>
        <taxon>Actinomycetes</taxon>
        <taxon>Micromonosporales</taxon>
        <taxon>Micromonosporaceae</taxon>
    </lineage>
</organism>
<keyword evidence="3" id="KW-1185">Reference proteome</keyword>
<evidence type="ECO:0000313" key="3">
    <source>
        <dbReference type="Proteomes" id="UP000482960"/>
    </source>
</evidence>
<gene>
    <name evidence="2" type="ORF">Prum_070480</name>
</gene>
<protein>
    <submittedName>
        <fullName evidence="2">Uncharacterized protein</fullName>
    </submittedName>
</protein>
<reference evidence="2 3" key="1">
    <citation type="submission" date="2020-03" db="EMBL/GenBank/DDBJ databases">
        <title>Whole genome shotgun sequence of Phytohabitans rumicis NBRC 108638.</title>
        <authorList>
            <person name="Komaki H."/>
            <person name="Tamura T."/>
        </authorList>
    </citation>
    <scope>NUCLEOTIDE SEQUENCE [LARGE SCALE GENOMIC DNA]</scope>
    <source>
        <strain evidence="2 3">NBRC 108638</strain>
    </source>
</reference>
<dbReference type="EMBL" id="BLPG01000001">
    <property type="protein sequence ID" value="GFJ93406.1"/>
    <property type="molecule type" value="Genomic_DNA"/>
</dbReference>
<dbReference type="Proteomes" id="UP000482960">
    <property type="component" value="Unassembled WGS sequence"/>
</dbReference>